<evidence type="ECO:0000313" key="7">
    <source>
        <dbReference type="Proteomes" id="UP000886722"/>
    </source>
</evidence>
<keyword evidence="3" id="KW-1015">Disulfide bond</keyword>
<keyword evidence="2" id="KW-0201">Cytochrome c-type biogenesis</keyword>
<gene>
    <name evidence="6" type="ORF">IAD06_01500</name>
</gene>
<keyword evidence="4" id="KW-0676">Redox-active center</keyword>
<dbReference type="CDD" id="cd02966">
    <property type="entry name" value="TlpA_like_family"/>
    <property type="match status" value="1"/>
</dbReference>
<evidence type="ECO:0000313" key="6">
    <source>
        <dbReference type="EMBL" id="HIT38703.1"/>
    </source>
</evidence>
<name>A0A9D1GD01_9BACT</name>
<evidence type="ECO:0000256" key="1">
    <source>
        <dbReference type="ARBA" id="ARBA00004196"/>
    </source>
</evidence>
<dbReference type="InterPro" id="IPR036249">
    <property type="entry name" value="Thioredoxin-like_sf"/>
</dbReference>
<dbReference type="InterPro" id="IPR012336">
    <property type="entry name" value="Thioredoxin-like_fold"/>
</dbReference>
<evidence type="ECO:0000256" key="3">
    <source>
        <dbReference type="ARBA" id="ARBA00023157"/>
    </source>
</evidence>
<dbReference type="PANTHER" id="PTHR42852">
    <property type="entry name" value="THIOL:DISULFIDE INTERCHANGE PROTEIN DSBE"/>
    <property type="match status" value="1"/>
</dbReference>
<reference evidence="6" key="1">
    <citation type="submission" date="2020-10" db="EMBL/GenBank/DDBJ databases">
        <authorList>
            <person name="Gilroy R."/>
        </authorList>
    </citation>
    <scope>NUCLEOTIDE SEQUENCE</scope>
    <source>
        <strain evidence="6">21143</strain>
    </source>
</reference>
<dbReference type="GO" id="GO:0017004">
    <property type="term" value="P:cytochrome complex assembly"/>
    <property type="evidence" value="ECO:0007669"/>
    <property type="project" value="UniProtKB-KW"/>
</dbReference>
<feature type="domain" description="Thioredoxin" evidence="5">
    <location>
        <begin position="570"/>
        <end position="714"/>
    </location>
</feature>
<dbReference type="Proteomes" id="UP000886722">
    <property type="component" value="Unassembled WGS sequence"/>
</dbReference>
<accession>A0A9D1GD01</accession>
<dbReference type="Gene3D" id="3.40.30.10">
    <property type="entry name" value="Glutaredoxin"/>
    <property type="match status" value="1"/>
</dbReference>
<dbReference type="InterPro" id="IPR013766">
    <property type="entry name" value="Thioredoxin_domain"/>
</dbReference>
<evidence type="ECO:0000259" key="5">
    <source>
        <dbReference type="PROSITE" id="PS51352"/>
    </source>
</evidence>
<dbReference type="SUPFAM" id="SSF52833">
    <property type="entry name" value="Thioredoxin-like"/>
    <property type="match status" value="1"/>
</dbReference>
<dbReference type="PANTHER" id="PTHR42852:SF6">
    <property type="entry name" value="THIOL:DISULFIDE INTERCHANGE PROTEIN DSBE"/>
    <property type="match status" value="1"/>
</dbReference>
<sequence>MKNTFLIFVSIFFVFTVGIQAKTRIVEKPPYVYSSTTMLEIPRVTLTDTATIVDFDVYYRAGKTVKFSSTLSLVDGNGCRYAFRWCEGMVPGKRVRMPESGKLSLSLVFEPLPPKIRSFDFVEGPYENSWRIYGISLTGKLSDNKKEIKRLEKQRVSKSGLFLPDAGLTADSAIITGRIIGFRKDYGRQIEAWYNTVFDGRQQCVTGRVDDKGAFRLSLPVNVPTEVVFSYDRTLRFFVVPGEVVNVDINLAEWTRRGSRLLREQPSRERVAYFSGAMAGINDEKIHDTLQIGDFWQRYYSSLGKIKAFYKMSADDYKAYLLHRYDSLCVEIDRQPWSEAYKEINRINNAVWCALLLNRYSLSLRLSYRNFFDGPADAGLYAFAQQFEYPDSSYFDYVTMLRPYFDNGSIVWADRFGDLLGTMEGEVKLKKKTRPDLWKFIEEADSVHHFLSDEEKILVGSVSQKGYDSLTEGDKKRVWNIVGTHKKYLKFFLGVVSRRDKNAPLPAVFLGEKSVYFDWVEAQRCYEKIKENYTPLDQDDKASLRAMDGTMFYRILSAESDSLSAYLERNRDLSSRLDAPLDSLSGEELFAALIAPYRGKVVLVDFWETWCSPCRMAMQQMIPLKKELAGKDIVYLYLATEGSSDKKAWKNLIEAVPGYHILLSLRQGRSLSSLLGISGVPTFIIVDRQGNRMKKLTGYPGVEAMKRYLLDAQKR</sequence>
<dbReference type="EMBL" id="DVKT01000007">
    <property type="protein sequence ID" value="HIT38703.1"/>
    <property type="molecule type" value="Genomic_DNA"/>
</dbReference>
<dbReference type="InterPro" id="IPR050553">
    <property type="entry name" value="Thioredoxin_ResA/DsbE_sf"/>
</dbReference>
<evidence type="ECO:0000256" key="4">
    <source>
        <dbReference type="ARBA" id="ARBA00023284"/>
    </source>
</evidence>
<dbReference type="PROSITE" id="PS51352">
    <property type="entry name" value="THIOREDOXIN_2"/>
    <property type="match status" value="1"/>
</dbReference>
<dbReference type="Pfam" id="PF13905">
    <property type="entry name" value="Thioredoxin_8"/>
    <property type="match status" value="1"/>
</dbReference>
<proteinExistence type="predicted"/>
<comment type="caution">
    <text evidence="6">The sequence shown here is derived from an EMBL/GenBank/DDBJ whole genome shotgun (WGS) entry which is preliminary data.</text>
</comment>
<reference evidence="6" key="2">
    <citation type="journal article" date="2021" name="PeerJ">
        <title>Extensive microbial diversity within the chicken gut microbiome revealed by metagenomics and culture.</title>
        <authorList>
            <person name="Gilroy R."/>
            <person name="Ravi A."/>
            <person name="Getino M."/>
            <person name="Pursley I."/>
            <person name="Horton D.L."/>
            <person name="Alikhan N.F."/>
            <person name="Baker D."/>
            <person name="Gharbi K."/>
            <person name="Hall N."/>
            <person name="Watson M."/>
            <person name="Adriaenssens E.M."/>
            <person name="Foster-Nyarko E."/>
            <person name="Jarju S."/>
            <person name="Secka A."/>
            <person name="Antonio M."/>
            <person name="Oren A."/>
            <person name="Chaudhuri R.R."/>
            <person name="La Ragione R."/>
            <person name="Hildebrand F."/>
            <person name="Pallen M.J."/>
        </authorList>
    </citation>
    <scope>NUCLEOTIDE SEQUENCE</scope>
    <source>
        <strain evidence="6">21143</strain>
    </source>
</reference>
<organism evidence="6 7">
    <name type="scientific">Candidatus Caccoplasma intestinavium</name>
    <dbReference type="NCBI Taxonomy" id="2840716"/>
    <lineage>
        <taxon>Bacteria</taxon>
        <taxon>Pseudomonadati</taxon>
        <taxon>Bacteroidota</taxon>
        <taxon>Bacteroidia</taxon>
        <taxon>Bacteroidales</taxon>
        <taxon>Bacteroidaceae</taxon>
        <taxon>Bacteroidaceae incertae sedis</taxon>
        <taxon>Candidatus Caccoplasma</taxon>
    </lineage>
</organism>
<dbReference type="AlphaFoldDB" id="A0A9D1GD01"/>
<comment type="subcellular location">
    <subcellularLocation>
        <location evidence="1">Cell envelope</location>
    </subcellularLocation>
</comment>
<protein>
    <submittedName>
        <fullName evidence="6">TlpA family protein disulfide reductase</fullName>
    </submittedName>
</protein>
<evidence type="ECO:0000256" key="2">
    <source>
        <dbReference type="ARBA" id="ARBA00022748"/>
    </source>
</evidence>
<dbReference type="GO" id="GO:0030313">
    <property type="term" value="C:cell envelope"/>
    <property type="evidence" value="ECO:0007669"/>
    <property type="project" value="UniProtKB-SubCell"/>
</dbReference>